<keyword evidence="1" id="KW-1133">Transmembrane helix</keyword>
<proteinExistence type="predicted"/>
<dbReference type="RefSeq" id="WP_307332009.1">
    <property type="nucleotide sequence ID" value="NZ_JAUSUG010000033.1"/>
</dbReference>
<feature type="transmembrane region" description="Helical" evidence="1">
    <location>
        <begin position="149"/>
        <end position="172"/>
    </location>
</feature>
<reference evidence="3 4" key="1">
    <citation type="submission" date="2023-07" db="EMBL/GenBank/DDBJ databases">
        <title>Genomic Encyclopedia of Type Strains, Phase IV (KMG-IV): sequencing the most valuable type-strain genomes for metagenomic binning, comparative biology and taxonomic classification.</title>
        <authorList>
            <person name="Goeker M."/>
        </authorList>
    </citation>
    <scope>NUCLEOTIDE SEQUENCE [LARGE SCALE GENOMIC DNA]</scope>
    <source>
        <strain evidence="3 4">DSM 9768</strain>
    </source>
</reference>
<feature type="transmembrane region" description="Helical" evidence="1">
    <location>
        <begin position="12"/>
        <end position="40"/>
    </location>
</feature>
<gene>
    <name evidence="3" type="ORF">J2S74_005230</name>
</gene>
<keyword evidence="3" id="KW-0378">Hydrolase</keyword>
<evidence type="ECO:0000313" key="4">
    <source>
        <dbReference type="Proteomes" id="UP001230005"/>
    </source>
</evidence>
<feature type="transmembrane region" description="Helical" evidence="1">
    <location>
        <begin position="184"/>
        <end position="201"/>
    </location>
</feature>
<keyword evidence="1" id="KW-0472">Membrane</keyword>
<dbReference type="InterPro" id="IPR003675">
    <property type="entry name" value="Rce1/LyrA-like_dom"/>
</dbReference>
<feature type="domain" description="CAAX prenyl protease 2/Lysostaphin resistance protein A-like" evidence="2">
    <location>
        <begin position="155"/>
        <end position="240"/>
    </location>
</feature>
<feature type="transmembrane region" description="Helical" evidence="1">
    <location>
        <begin position="46"/>
        <end position="69"/>
    </location>
</feature>
<dbReference type="GO" id="GO:0008233">
    <property type="term" value="F:peptidase activity"/>
    <property type="evidence" value="ECO:0007669"/>
    <property type="project" value="UniProtKB-KW"/>
</dbReference>
<name>A0ABU0A4Z8_9BACI</name>
<organism evidence="3 4">
    <name type="scientific">Evansella vedderi</name>
    <dbReference type="NCBI Taxonomy" id="38282"/>
    <lineage>
        <taxon>Bacteria</taxon>
        <taxon>Bacillati</taxon>
        <taxon>Bacillota</taxon>
        <taxon>Bacilli</taxon>
        <taxon>Bacillales</taxon>
        <taxon>Bacillaceae</taxon>
        <taxon>Evansella</taxon>
    </lineage>
</organism>
<evidence type="ECO:0000313" key="3">
    <source>
        <dbReference type="EMBL" id="MDQ0257768.1"/>
    </source>
</evidence>
<evidence type="ECO:0000256" key="1">
    <source>
        <dbReference type="SAM" id="Phobius"/>
    </source>
</evidence>
<dbReference type="Proteomes" id="UP001230005">
    <property type="component" value="Unassembled WGS sequence"/>
</dbReference>
<keyword evidence="4" id="KW-1185">Reference proteome</keyword>
<feature type="transmembrane region" description="Helical" evidence="1">
    <location>
        <begin position="229"/>
        <end position="252"/>
    </location>
</feature>
<keyword evidence="3" id="KW-0645">Protease</keyword>
<dbReference type="EMBL" id="JAUSUG010000033">
    <property type="protein sequence ID" value="MDQ0257768.1"/>
    <property type="molecule type" value="Genomic_DNA"/>
</dbReference>
<protein>
    <submittedName>
        <fullName evidence="3">Membrane protease YdiL (CAAX protease family)</fullName>
    </submittedName>
</protein>
<dbReference type="GO" id="GO:0006508">
    <property type="term" value="P:proteolysis"/>
    <property type="evidence" value="ECO:0007669"/>
    <property type="project" value="UniProtKB-KW"/>
</dbReference>
<accession>A0ABU0A4Z8</accession>
<evidence type="ECO:0000259" key="2">
    <source>
        <dbReference type="Pfam" id="PF02517"/>
    </source>
</evidence>
<comment type="caution">
    <text evidence="3">The sequence shown here is derived from an EMBL/GenBank/DDBJ whole genome shotgun (WGS) entry which is preliminary data.</text>
</comment>
<feature type="transmembrane region" description="Helical" evidence="1">
    <location>
        <begin position="90"/>
        <end position="114"/>
    </location>
</feature>
<keyword evidence="1" id="KW-0812">Transmembrane</keyword>
<dbReference type="Pfam" id="PF02517">
    <property type="entry name" value="Rce1-like"/>
    <property type="match status" value="1"/>
</dbReference>
<sequence>METSSKNVRDNLSIWKVLLLIFLPTSLLTLTYLLVGYLLGDTIPTILIFFLLAMFLLFPIQIFVVIRASKKEYGSYSLKSAFSNYQKLKWWQIFLYAALTWGFAGLMTITIAPLENMLFASVSKQLFDMLPPYFDWSNIDYLLNYSTNILLFTCVMFVILNVFIGPIVEELFFRGYLTAKMSRFGNYTPFIVTVLFSLYHFWLPFNNLFRIIAFFPAFYLAWKKKNIFIAIGFHCLCNAFSTITFIVALLAIM</sequence>